<dbReference type="PIRSF" id="PIRSF018266">
    <property type="entry name" value="FecR"/>
    <property type="match status" value="1"/>
</dbReference>
<feature type="transmembrane region" description="Helical" evidence="1">
    <location>
        <begin position="86"/>
        <end position="106"/>
    </location>
</feature>
<keyword evidence="1" id="KW-1133">Transmembrane helix</keyword>
<keyword evidence="1" id="KW-0812">Transmembrane</keyword>
<dbReference type="PANTHER" id="PTHR30273">
    <property type="entry name" value="PERIPLASMIC SIGNAL SENSOR AND SIGMA FACTOR ACTIVATOR FECR-RELATED"/>
    <property type="match status" value="1"/>
</dbReference>
<dbReference type="InterPro" id="IPR032508">
    <property type="entry name" value="FecR_C"/>
</dbReference>
<feature type="domain" description="FecR protein" evidence="2">
    <location>
        <begin position="117"/>
        <end position="209"/>
    </location>
</feature>
<dbReference type="Pfam" id="PF16344">
    <property type="entry name" value="FecR_C"/>
    <property type="match status" value="1"/>
</dbReference>
<evidence type="ECO:0000259" key="2">
    <source>
        <dbReference type="Pfam" id="PF04773"/>
    </source>
</evidence>
<evidence type="ECO:0000256" key="1">
    <source>
        <dbReference type="SAM" id="Phobius"/>
    </source>
</evidence>
<dbReference type="EMBL" id="CADCTQ010000510">
    <property type="protein sequence ID" value="CAA9310566.1"/>
    <property type="molecule type" value="Genomic_DNA"/>
</dbReference>
<dbReference type="PANTHER" id="PTHR30273:SF2">
    <property type="entry name" value="PROTEIN FECR"/>
    <property type="match status" value="1"/>
</dbReference>
<gene>
    <name evidence="4" type="ORF">AVDCRST_MAG56-6282</name>
</gene>
<evidence type="ECO:0000313" key="4">
    <source>
        <dbReference type="EMBL" id="CAA9310566.1"/>
    </source>
</evidence>
<name>A0A6J4KPL9_9SPHI</name>
<dbReference type="InterPro" id="IPR006860">
    <property type="entry name" value="FecR"/>
</dbReference>
<dbReference type="AlphaFoldDB" id="A0A6J4KPL9"/>
<evidence type="ECO:0000259" key="3">
    <source>
        <dbReference type="Pfam" id="PF16344"/>
    </source>
</evidence>
<organism evidence="4">
    <name type="scientific">uncultured Cytophagales bacterium</name>
    <dbReference type="NCBI Taxonomy" id="158755"/>
    <lineage>
        <taxon>Bacteria</taxon>
        <taxon>Pseudomonadati</taxon>
        <taxon>Bacteroidota</taxon>
        <taxon>Sphingobacteriia</taxon>
        <taxon>Sphingobacteriales</taxon>
        <taxon>environmental samples</taxon>
    </lineage>
</organism>
<protein>
    <submittedName>
        <fullName evidence="4">Anti-sigma factor</fullName>
    </submittedName>
</protein>
<dbReference type="Gene3D" id="2.60.120.1440">
    <property type="match status" value="1"/>
</dbReference>
<proteinExistence type="predicted"/>
<dbReference type="Gene3D" id="3.55.50.30">
    <property type="match status" value="1"/>
</dbReference>
<dbReference type="Pfam" id="PF04773">
    <property type="entry name" value="FecR"/>
    <property type="match status" value="1"/>
</dbReference>
<feature type="domain" description="Protein FecR C-terminal" evidence="3">
    <location>
        <begin position="255"/>
        <end position="320"/>
    </location>
</feature>
<dbReference type="GO" id="GO:0016989">
    <property type="term" value="F:sigma factor antagonist activity"/>
    <property type="evidence" value="ECO:0007669"/>
    <property type="project" value="TreeGrafter"/>
</dbReference>
<keyword evidence="1" id="KW-0472">Membrane</keyword>
<sequence length="329" mass="36468">MDDQLVAAYLAGECTGAEKNAVETWRAASAGNAQAFERYRLLWEASRGREEDFEPDMQRAWQRLNPAPVLAKTHRKPGWFAWPGRVAAALLAGLLLAAGVYTYRLVREPAVAWVEKHTRPGEQRRLPLADGSVVWLNAGSRLRYPAAFTRPQREVFLEGEAFFEVARNEKKPFLIHAGGSTTRVLGTSFSVRSYAREPAVAVVVVTGKVAFSAGQTGQTVTLTPGEQGILRKKGNRLRERVHGDPNLLAWKTGTLTFRDAPLGQVLPTLEGYFGVRVRAAHPDLLNCRFTGVFRKPTLEEVLRVFAVGGDIAYRREGKHYLLSGNGCRQ</sequence>
<accession>A0A6J4KPL9</accession>
<dbReference type="InterPro" id="IPR012373">
    <property type="entry name" value="Ferrdict_sens_TM"/>
</dbReference>
<reference evidence="4" key="1">
    <citation type="submission" date="2020-02" db="EMBL/GenBank/DDBJ databases">
        <authorList>
            <person name="Meier V. D."/>
        </authorList>
    </citation>
    <scope>NUCLEOTIDE SEQUENCE</scope>
    <source>
        <strain evidence="4">AVDCRST_MAG56</strain>
    </source>
</reference>